<feature type="binding site" evidence="5">
    <location>
        <position position="299"/>
    </location>
    <ligand>
        <name>S-adenosyl-L-methionine</name>
        <dbReference type="ChEBI" id="CHEBI:59789"/>
    </ligand>
</feature>
<dbReference type="Gene3D" id="2.40.50.140">
    <property type="entry name" value="Nucleic acid-binding proteins"/>
    <property type="match status" value="1"/>
</dbReference>
<dbReference type="Gene3D" id="2.40.50.1070">
    <property type="match status" value="1"/>
</dbReference>
<gene>
    <name evidence="8" type="ORF">ET418_00350</name>
</gene>
<dbReference type="PROSITE" id="PS50926">
    <property type="entry name" value="TRAM"/>
    <property type="match status" value="1"/>
</dbReference>
<sequence length="443" mass="47241">MSSPSVIIDKLAFGGNGVCRIDGKVCFVPLSCPGDEVRLTVIAEKRSYLTARIAELVTPSSLRVVPPCPLFGTCGGCSWQHIAYSQQLAAKRSIHAETLWRGGRVEGERVGETVASPLEYGYRNRVQFKLHVGATGLKIGFFRNATHVVDDAAQGCPVAAPAINEALSSLRSVLASFAEVSAIPQINIECGDRETVGTINYIGNNHDSVIRFFQRHFHELVPLTGLFLQTGRKSSLQRVCGEGYLAYAMPAAAPGSPPTTLTFRPGGFSQVNSPQNRAVLELVRRMAAFRGHEQLLDLYCGNGNFSLPLAGGVASVTGVEGYGDSIATAQDNCRLNGVSNAEYVCADAAEGVARLAAAGRRFDTVILDPPRSGAAEAITGLSRLKPDTIIYISCDSSTLARDCGLLAGQGYHVAESVPLDMFPQTFHLESVTLLHRGQSEASA</sequence>
<evidence type="ECO:0000256" key="2">
    <source>
        <dbReference type="ARBA" id="ARBA00022603"/>
    </source>
</evidence>
<keyword evidence="9" id="KW-1185">Reference proteome</keyword>
<keyword evidence="1" id="KW-0004">4Fe-4S</keyword>
<feature type="binding site" evidence="5">
    <location>
        <position position="270"/>
    </location>
    <ligand>
        <name>S-adenosyl-L-methionine</name>
        <dbReference type="ChEBI" id="CHEBI:59789"/>
    </ligand>
</feature>
<dbReference type="InterPro" id="IPR002792">
    <property type="entry name" value="TRAM_dom"/>
</dbReference>
<dbReference type="PROSITE" id="PS01230">
    <property type="entry name" value="TRMA_1"/>
    <property type="match status" value="1"/>
</dbReference>
<evidence type="ECO:0000259" key="7">
    <source>
        <dbReference type="PROSITE" id="PS50926"/>
    </source>
</evidence>
<dbReference type="PANTHER" id="PTHR11061">
    <property type="entry name" value="RNA M5U METHYLTRANSFERASE"/>
    <property type="match status" value="1"/>
</dbReference>
<comment type="similarity">
    <text evidence="5">Belongs to the class I-like SAM-binding methyltransferase superfamily. RNA M5U methyltransferase family.</text>
</comment>
<dbReference type="GO" id="GO:0051539">
    <property type="term" value="F:4 iron, 4 sulfur cluster binding"/>
    <property type="evidence" value="ECO:0007669"/>
    <property type="project" value="UniProtKB-KW"/>
</dbReference>
<comment type="caution">
    <text evidence="8">The sequence shown here is derived from an EMBL/GenBank/DDBJ whole genome shotgun (WGS) entry which is preliminary data.</text>
</comment>
<reference evidence="8 9" key="1">
    <citation type="submission" date="2019-04" db="EMBL/GenBank/DDBJ databases">
        <title>Geobacter ruber sp. nov., ferric-reducing bacteria isolated from paddy soil.</title>
        <authorList>
            <person name="Xu Z."/>
            <person name="Masuda Y."/>
            <person name="Itoh H."/>
            <person name="Senoo K."/>
        </authorList>
    </citation>
    <scope>NUCLEOTIDE SEQUENCE [LARGE SCALE GENOMIC DNA]</scope>
    <source>
        <strain evidence="8 9">Red88</strain>
    </source>
</reference>
<dbReference type="SUPFAM" id="SSF50249">
    <property type="entry name" value="Nucleic acid-binding proteins"/>
    <property type="match status" value="1"/>
</dbReference>
<dbReference type="OrthoDB" id="9804590at2"/>
<keyword evidence="2 5" id="KW-0489">Methyltransferase</keyword>
<dbReference type="Proteomes" id="UP000324298">
    <property type="component" value="Unassembled WGS sequence"/>
</dbReference>
<dbReference type="Gene3D" id="3.40.50.150">
    <property type="entry name" value="Vaccinia Virus protein VP39"/>
    <property type="match status" value="1"/>
</dbReference>
<accession>A0A5A9XPJ2</accession>
<keyword evidence="1" id="KW-0411">Iron-sulfur</keyword>
<organism evidence="8 9">
    <name type="scientific">Oryzomonas rubra</name>
    <dbReference type="NCBI Taxonomy" id="2509454"/>
    <lineage>
        <taxon>Bacteria</taxon>
        <taxon>Pseudomonadati</taxon>
        <taxon>Thermodesulfobacteriota</taxon>
        <taxon>Desulfuromonadia</taxon>
        <taxon>Geobacterales</taxon>
        <taxon>Geobacteraceae</taxon>
        <taxon>Oryzomonas</taxon>
    </lineage>
</organism>
<dbReference type="CDD" id="cd02440">
    <property type="entry name" value="AdoMet_MTases"/>
    <property type="match status" value="1"/>
</dbReference>
<dbReference type="Pfam" id="PF05958">
    <property type="entry name" value="tRNA_U5-meth_tr"/>
    <property type="match status" value="1"/>
</dbReference>
<evidence type="ECO:0000256" key="3">
    <source>
        <dbReference type="ARBA" id="ARBA00022679"/>
    </source>
</evidence>
<keyword evidence="4 5" id="KW-0949">S-adenosyl-L-methionine</keyword>
<proteinExistence type="inferred from homology"/>
<evidence type="ECO:0000256" key="5">
    <source>
        <dbReference type="PROSITE-ProRule" id="PRU01024"/>
    </source>
</evidence>
<dbReference type="EMBL" id="SRSD01000001">
    <property type="protein sequence ID" value="KAA0895006.1"/>
    <property type="molecule type" value="Genomic_DNA"/>
</dbReference>
<protein>
    <submittedName>
        <fullName evidence="8">Class I SAM-dependent RNA methyltransferase</fullName>
    </submittedName>
</protein>
<keyword evidence="3 5" id="KW-0808">Transferase</keyword>
<evidence type="ECO:0000256" key="4">
    <source>
        <dbReference type="ARBA" id="ARBA00022691"/>
    </source>
</evidence>
<dbReference type="PROSITE" id="PS51687">
    <property type="entry name" value="SAM_MT_RNA_M5U"/>
    <property type="match status" value="1"/>
</dbReference>
<dbReference type="PROSITE" id="PS01231">
    <property type="entry name" value="TRMA_2"/>
    <property type="match status" value="1"/>
</dbReference>
<feature type="binding site" evidence="5">
    <location>
        <position position="320"/>
    </location>
    <ligand>
        <name>S-adenosyl-L-methionine</name>
        <dbReference type="ChEBI" id="CHEBI:59789"/>
    </ligand>
</feature>
<dbReference type="RefSeq" id="WP_149305590.1">
    <property type="nucleotide sequence ID" value="NZ_SRSD01000001.1"/>
</dbReference>
<feature type="active site" evidence="6">
    <location>
        <position position="394"/>
    </location>
</feature>
<dbReference type="GO" id="GO:0070041">
    <property type="term" value="F:rRNA (uridine-C5-)-methyltransferase activity"/>
    <property type="evidence" value="ECO:0007669"/>
    <property type="project" value="TreeGrafter"/>
</dbReference>
<evidence type="ECO:0000313" key="9">
    <source>
        <dbReference type="Proteomes" id="UP000324298"/>
    </source>
</evidence>
<evidence type="ECO:0000256" key="6">
    <source>
        <dbReference type="PROSITE-ProRule" id="PRU10015"/>
    </source>
</evidence>
<dbReference type="InterPro" id="IPR012340">
    <property type="entry name" value="NA-bd_OB-fold"/>
</dbReference>
<dbReference type="PANTHER" id="PTHR11061:SF49">
    <property type="entry name" value="23S RRNA (URACIL(1939)-C(5))-METHYLTRANSFERASE RLMD"/>
    <property type="match status" value="1"/>
</dbReference>
<feature type="binding site" evidence="5">
    <location>
        <position position="368"/>
    </location>
    <ligand>
        <name>S-adenosyl-L-methionine</name>
        <dbReference type="ChEBI" id="CHEBI:59789"/>
    </ligand>
</feature>
<keyword evidence="1" id="KW-0408">Iron</keyword>
<evidence type="ECO:0000256" key="1">
    <source>
        <dbReference type="ARBA" id="ARBA00022485"/>
    </source>
</evidence>
<feature type="domain" description="TRAM" evidence="7">
    <location>
        <begin position="1"/>
        <end position="55"/>
    </location>
</feature>
<feature type="active site" description="Nucleophile" evidence="5">
    <location>
        <position position="394"/>
    </location>
</feature>
<name>A0A5A9XPJ2_9BACT</name>
<dbReference type="SUPFAM" id="SSF53335">
    <property type="entry name" value="S-adenosyl-L-methionine-dependent methyltransferases"/>
    <property type="match status" value="1"/>
</dbReference>
<keyword evidence="1" id="KW-0479">Metal-binding</keyword>
<dbReference type="InterPro" id="IPR029063">
    <property type="entry name" value="SAM-dependent_MTases_sf"/>
</dbReference>
<dbReference type="InterPro" id="IPR030391">
    <property type="entry name" value="MeTrfase_TrmA_CS"/>
</dbReference>
<dbReference type="InterPro" id="IPR030390">
    <property type="entry name" value="MeTrfase_TrmA_AS"/>
</dbReference>
<dbReference type="InterPro" id="IPR010280">
    <property type="entry name" value="U5_MeTrfase_fam"/>
</dbReference>
<dbReference type="AlphaFoldDB" id="A0A5A9XPJ2"/>
<evidence type="ECO:0000313" key="8">
    <source>
        <dbReference type="EMBL" id="KAA0895006.1"/>
    </source>
</evidence>
<dbReference type="GO" id="GO:0070475">
    <property type="term" value="P:rRNA base methylation"/>
    <property type="evidence" value="ECO:0007669"/>
    <property type="project" value="TreeGrafter"/>
</dbReference>